<comment type="caution">
    <text evidence="1">The sequence shown here is derived from an EMBL/GenBank/DDBJ whole genome shotgun (WGS) entry which is preliminary data.</text>
</comment>
<protein>
    <submittedName>
        <fullName evidence="1">Uncharacterized protein</fullName>
    </submittedName>
</protein>
<evidence type="ECO:0000313" key="1">
    <source>
        <dbReference type="EMBL" id="MET4561756.1"/>
    </source>
</evidence>
<name>A0ABV2PLX4_9BACI</name>
<reference evidence="1 2" key="1">
    <citation type="submission" date="2024-06" db="EMBL/GenBank/DDBJ databases">
        <title>Sorghum-associated microbial communities from plants grown in Nebraska, USA.</title>
        <authorList>
            <person name="Schachtman D."/>
        </authorList>
    </citation>
    <scope>NUCLEOTIDE SEQUENCE [LARGE SCALE GENOMIC DNA]</scope>
    <source>
        <strain evidence="1 2">736</strain>
    </source>
</reference>
<gene>
    <name evidence="1" type="ORF">ABIA69_002926</name>
</gene>
<dbReference type="Proteomes" id="UP001549363">
    <property type="component" value="Unassembled WGS sequence"/>
</dbReference>
<organism evidence="1 2">
    <name type="scientific">Lysinibacillus parviboronicapiens</name>
    <dbReference type="NCBI Taxonomy" id="436516"/>
    <lineage>
        <taxon>Bacteria</taxon>
        <taxon>Bacillati</taxon>
        <taxon>Bacillota</taxon>
        <taxon>Bacilli</taxon>
        <taxon>Bacillales</taxon>
        <taxon>Bacillaceae</taxon>
        <taxon>Lysinibacillus</taxon>
    </lineage>
</organism>
<keyword evidence="2" id="KW-1185">Reference proteome</keyword>
<dbReference type="EMBL" id="JBEPSB010000013">
    <property type="protein sequence ID" value="MET4561756.1"/>
    <property type="molecule type" value="Genomic_DNA"/>
</dbReference>
<accession>A0ABV2PLX4</accession>
<evidence type="ECO:0000313" key="2">
    <source>
        <dbReference type="Proteomes" id="UP001549363"/>
    </source>
</evidence>
<sequence length="45" mass="4970">MNVRSVKKLKEEVFNEFVDIVVDGLPRNVGCFTAVKGTIEEALCA</sequence>
<proteinExistence type="predicted"/>